<keyword evidence="2" id="KW-1185">Reference proteome</keyword>
<proteinExistence type="predicted"/>
<comment type="caution">
    <text evidence="1">The sequence shown here is derived from an EMBL/GenBank/DDBJ whole genome shotgun (WGS) entry which is preliminary data.</text>
</comment>
<reference evidence="1" key="1">
    <citation type="submission" date="2022-07" db="EMBL/GenBank/DDBJ databases">
        <title>Phylogenomic reconstructions and comparative analyses of Kickxellomycotina fungi.</title>
        <authorList>
            <person name="Reynolds N.K."/>
            <person name="Stajich J.E."/>
            <person name="Barry K."/>
            <person name="Grigoriev I.V."/>
            <person name="Crous P."/>
            <person name="Smith M.E."/>
        </authorList>
    </citation>
    <scope>NUCLEOTIDE SEQUENCE</scope>
    <source>
        <strain evidence="1">Benny 63K</strain>
    </source>
</reference>
<name>A0ACC1IEZ9_9FUNG</name>
<protein>
    <submittedName>
        <fullName evidence="1">Uncharacterized protein</fullName>
    </submittedName>
</protein>
<gene>
    <name evidence="1" type="ORF">LPJ66_005365</name>
</gene>
<dbReference type="Proteomes" id="UP001150581">
    <property type="component" value="Unassembled WGS sequence"/>
</dbReference>
<organism evidence="1 2">
    <name type="scientific">Kickxella alabastrina</name>
    <dbReference type="NCBI Taxonomy" id="61397"/>
    <lineage>
        <taxon>Eukaryota</taxon>
        <taxon>Fungi</taxon>
        <taxon>Fungi incertae sedis</taxon>
        <taxon>Zoopagomycota</taxon>
        <taxon>Kickxellomycotina</taxon>
        <taxon>Kickxellomycetes</taxon>
        <taxon>Kickxellales</taxon>
        <taxon>Kickxellaceae</taxon>
        <taxon>Kickxella</taxon>
    </lineage>
</organism>
<evidence type="ECO:0000313" key="2">
    <source>
        <dbReference type="Proteomes" id="UP001150581"/>
    </source>
</evidence>
<dbReference type="EMBL" id="JANBPG010000733">
    <property type="protein sequence ID" value="KAJ1894138.1"/>
    <property type="molecule type" value="Genomic_DNA"/>
</dbReference>
<accession>A0ACC1IEZ9</accession>
<evidence type="ECO:0000313" key="1">
    <source>
        <dbReference type="EMBL" id="KAJ1894138.1"/>
    </source>
</evidence>
<sequence>MTIVCLEFFSGIGGLHYGLQSSGIDAQVAMSFDMNENANSVYEHNFHKRPNNKAIDFLNPQDIDKHQAACWLLSPPCQPYTRGGKYLDDEDPRARGLIHLLKLLPQLKHIPTHFFLENVMNFENSRSRVLLVETLGKMGFEIHECLMSPVQFGIPNNRLRYFLTARQTQPGKSVEESERWTAEYLGRGREVVFTQWPFGPATGKAVVEPMTPLSSYIDEANNTLESLMVPEATILKRKRLEFDIVVASSALTSTFTKGYGSKHLIGSGSLLQTRRLDIVENGFGSPERLLDLGLRFFSPGEVARLHHFPYEDNNVGEDQRKSDSQVAQQQKKQKQKPIRYTLSFPPSINQSQQLKLIGNSLNVHVVAQLIRFVLFADNNDKDC</sequence>